<protein>
    <submittedName>
        <fullName evidence="10">Protein quiver</fullName>
    </submittedName>
</protein>
<dbReference type="InterPro" id="IPR031424">
    <property type="entry name" value="QVR-like"/>
</dbReference>
<reference evidence="11" key="3">
    <citation type="submission" date="2014-09" db="EMBL/GenBank/DDBJ databases">
        <authorList>
            <person name="Magalhaes I.L.F."/>
            <person name="Oliveira U."/>
            <person name="Santos F.R."/>
            <person name="Vidigal T.H.D.A."/>
            <person name="Brescovit A.D."/>
            <person name="Santos A.J."/>
        </authorList>
    </citation>
    <scope>NUCLEOTIDE SEQUENCE</scope>
</reference>
<gene>
    <name evidence="10" type="primary">qvr_5</name>
    <name evidence="10" type="ORF">CM83_52127</name>
    <name evidence="12" type="ORF">g.48523</name>
</gene>
<proteinExistence type="predicted"/>
<dbReference type="GO" id="GO:0098552">
    <property type="term" value="C:side of membrane"/>
    <property type="evidence" value="ECO:0007669"/>
    <property type="project" value="UniProtKB-KW"/>
</dbReference>
<evidence type="ECO:0000256" key="5">
    <source>
        <dbReference type="ARBA" id="ARBA00022989"/>
    </source>
</evidence>
<keyword evidence="5" id="KW-1133">Transmembrane helix</keyword>
<sequence length="152" mass="16698">MKMSGCARSSALALTAVFVFLGCIEGSWQTEEHSLVCYQCNSEYDPRCGDPFDPYSLGTVNCSLIEPLDHLQGMKPKICRKNIQKVYGKIRVVRGCGYLEDDYLDAKKCLYRSGTHNVFATYCSCKGNLCNGSDRPAVPIALIGLISLVAVL</sequence>
<dbReference type="PANTHER" id="PTHR33562:SF17">
    <property type="entry name" value="PROTEIN QUIVER"/>
    <property type="match status" value="1"/>
</dbReference>
<reference evidence="10" key="2">
    <citation type="submission" date="2014-07" db="EMBL/GenBank/DDBJ databases">
        <authorList>
            <person name="Hull J."/>
        </authorList>
    </citation>
    <scope>NUCLEOTIDE SEQUENCE</scope>
</reference>
<dbReference type="PROSITE" id="PS51257">
    <property type="entry name" value="PROKAR_LIPOPROTEIN"/>
    <property type="match status" value="1"/>
</dbReference>
<keyword evidence="2" id="KW-0336">GPI-anchor</keyword>
<dbReference type="AlphaFoldDB" id="A0A0A9WPE3"/>
<dbReference type="GO" id="GO:0030431">
    <property type="term" value="P:sleep"/>
    <property type="evidence" value="ECO:0007669"/>
    <property type="project" value="InterPro"/>
</dbReference>
<keyword evidence="3" id="KW-0812">Transmembrane</keyword>
<evidence type="ECO:0000256" key="2">
    <source>
        <dbReference type="ARBA" id="ARBA00022622"/>
    </source>
</evidence>
<dbReference type="InterPro" id="IPR045860">
    <property type="entry name" value="Snake_toxin-like_sf"/>
</dbReference>
<organism evidence="10">
    <name type="scientific">Lygus hesperus</name>
    <name type="common">Western plant bug</name>
    <dbReference type="NCBI Taxonomy" id="30085"/>
    <lineage>
        <taxon>Eukaryota</taxon>
        <taxon>Metazoa</taxon>
        <taxon>Ecdysozoa</taxon>
        <taxon>Arthropoda</taxon>
        <taxon>Hexapoda</taxon>
        <taxon>Insecta</taxon>
        <taxon>Pterygota</taxon>
        <taxon>Neoptera</taxon>
        <taxon>Paraneoptera</taxon>
        <taxon>Hemiptera</taxon>
        <taxon>Heteroptera</taxon>
        <taxon>Panheteroptera</taxon>
        <taxon>Cimicomorpha</taxon>
        <taxon>Miridae</taxon>
        <taxon>Mirini</taxon>
        <taxon>Lygus</taxon>
    </lineage>
</organism>
<dbReference type="InterPro" id="IPR050975">
    <property type="entry name" value="Sleep_regulator"/>
</dbReference>
<dbReference type="EMBL" id="GDHC01006003">
    <property type="protein sequence ID" value="JAQ12626.1"/>
    <property type="molecule type" value="Transcribed_RNA"/>
</dbReference>
<reference evidence="12" key="4">
    <citation type="journal article" date="2016" name="Gigascience">
        <title>De novo construction of an expanded transcriptome assembly for the western tarnished plant bug, Lygus hesperus.</title>
        <authorList>
            <person name="Tassone E.E."/>
            <person name="Geib S.M."/>
            <person name="Hall B."/>
            <person name="Fabrick J.A."/>
            <person name="Brent C.S."/>
            <person name="Hull J.J."/>
        </authorList>
    </citation>
    <scope>NUCLEOTIDE SEQUENCE</scope>
</reference>
<evidence type="ECO:0000256" key="6">
    <source>
        <dbReference type="ARBA" id="ARBA00023136"/>
    </source>
</evidence>
<dbReference type="EMBL" id="GBHO01036894">
    <property type="protein sequence ID" value="JAG06710.1"/>
    <property type="molecule type" value="Transcribed_RNA"/>
</dbReference>
<dbReference type="Pfam" id="PF17064">
    <property type="entry name" value="QVR"/>
    <property type="match status" value="1"/>
</dbReference>
<evidence type="ECO:0000256" key="3">
    <source>
        <dbReference type="ARBA" id="ARBA00022692"/>
    </source>
</evidence>
<keyword evidence="8" id="KW-0449">Lipoprotein</keyword>
<reference evidence="10" key="1">
    <citation type="journal article" date="2014" name="PLoS ONE">
        <title>Transcriptome-Based Identification of ABC Transporters in the Western Tarnished Plant Bug Lygus hesperus.</title>
        <authorList>
            <person name="Hull J.J."/>
            <person name="Chaney K."/>
            <person name="Geib S.M."/>
            <person name="Fabrick J.A."/>
            <person name="Brent C.S."/>
            <person name="Walsh D."/>
            <person name="Lavine L.C."/>
        </authorList>
    </citation>
    <scope>NUCLEOTIDE SEQUENCE</scope>
</reference>
<evidence type="ECO:0000256" key="7">
    <source>
        <dbReference type="ARBA" id="ARBA00023180"/>
    </source>
</evidence>
<dbReference type="GO" id="GO:0032222">
    <property type="term" value="P:regulation of synaptic transmission, cholinergic"/>
    <property type="evidence" value="ECO:0007669"/>
    <property type="project" value="InterPro"/>
</dbReference>
<evidence type="ECO:0000313" key="12">
    <source>
        <dbReference type="EMBL" id="JAQ12626.1"/>
    </source>
</evidence>
<dbReference type="EMBL" id="GBRD01001129">
    <property type="protein sequence ID" value="JAG64692.1"/>
    <property type="molecule type" value="Transcribed_RNA"/>
</dbReference>
<name>A0A0A9WPE3_LYGHE</name>
<keyword evidence="6" id="KW-0472">Membrane</keyword>
<keyword evidence="4 9" id="KW-0732">Signal</keyword>
<feature type="signal peptide" evidence="9">
    <location>
        <begin position="1"/>
        <end position="26"/>
    </location>
</feature>
<keyword evidence="7" id="KW-0325">Glycoprotein</keyword>
<evidence type="ECO:0000313" key="10">
    <source>
        <dbReference type="EMBL" id="JAG06710.1"/>
    </source>
</evidence>
<dbReference type="PANTHER" id="PTHR33562">
    <property type="entry name" value="ATILLA, ISOFORM B-RELATED-RELATED"/>
    <property type="match status" value="1"/>
</dbReference>
<feature type="chain" id="PRO_5015033692" evidence="9">
    <location>
        <begin position="27"/>
        <end position="152"/>
    </location>
</feature>
<evidence type="ECO:0000313" key="11">
    <source>
        <dbReference type="EMBL" id="JAG64692.1"/>
    </source>
</evidence>
<dbReference type="SUPFAM" id="SSF57302">
    <property type="entry name" value="Snake toxin-like"/>
    <property type="match status" value="1"/>
</dbReference>
<evidence type="ECO:0000256" key="4">
    <source>
        <dbReference type="ARBA" id="ARBA00022729"/>
    </source>
</evidence>
<evidence type="ECO:0000256" key="8">
    <source>
        <dbReference type="ARBA" id="ARBA00023288"/>
    </source>
</evidence>
<comment type="subcellular location">
    <subcellularLocation>
        <location evidence="1">Membrane</location>
        <topology evidence="1">Lipid-anchor</topology>
        <topology evidence="1">GPI-anchor</topology>
    </subcellularLocation>
</comment>
<evidence type="ECO:0000256" key="9">
    <source>
        <dbReference type="SAM" id="SignalP"/>
    </source>
</evidence>
<evidence type="ECO:0000256" key="1">
    <source>
        <dbReference type="ARBA" id="ARBA00004589"/>
    </source>
</evidence>
<accession>A0A0A9WPE3</accession>